<dbReference type="SUPFAM" id="SSF56752">
    <property type="entry name" value="D-aminoacid aminotransferase-like PLP-dependent enzymes"/>
    <property type="match status" value="1"/>
</dbReference>
<proteinExistence type="inferred from homology"/>
<accession>A0ABU7YWL6</accession>
<evidence type="ECO:0000256" key="7">
    <source>
        <dbReference type="ARBA" id="ARBA00035633"/>
    </source>
</evidence>
<dbReference type="NCBIfam" id="TIGR03461">
    <property type="entry name" value="pabC_Proteo"/>
    <property type="match status" value="1"/>
</dbReference>
<evidence type="ECO:0000313" key="11">
    <source>
        <dbReference type="EMBL" id="MEG3183296.1"/>
    </source>
</evidence>
<keyword evidence="4" id="KW-0663">Pyridoxal phosphate</keyword>
<evidence type="ECO:0000256" key="4">
    <source>
        <dbReference type="ARBA" id="ARBA00022898"/>
    </source>
</evidence>
<organism evidence="11 12">
    <name type="scientific">Novilysobacter erysipheiresistens</name>
    <dbReference type="NCBI Taxonomy" id="1749332"/>
    <lineage>
        <taxon>Bacteria</taxon>
        <taxon>Pseudomonadati</taxon>
        <taxon>Pseudomonadota</taxon>
        <taxon>Gammaproteobacteria</taxon>
        <taxon>Lysobacterales</taxon>
        <taxon>Lysobacteraceae</taxon>
        <taxon>Novilysobacter</taxon>
    </lineage>
</organism>
<dbReference type="InterPro" id="IPR001544">
    <property type="entry name" value="Aminotrans_IV"/>
</dbReference>
<name>A0ABU7YWL6_9GAMM</name>
<dbReference type="Gene3D" id="3.20.10.10">
    <property type="entry name" value="D-amino Acid Aminotransferase, subunit A, domain 2"/>
    <property type="match status" value="1"/>
</dbReference>
<dbReference type="InterPro" id="IPR036038">
    <property type="entry name" value="Aminotransferase-like"/>
</dbReference>
<sequence>MASMAPDNAAASPEGPGRESWIFVGERRAPAIAPDDRALAYGDGLFETMRACRGEVAWWDAHWSRLERGAARLGLALPSQARVRREAGQLLHGRDGVLKLQLSRGSGGRGYAPPLAPEPTWILSRHPLPSSRPAGLTLRWCDTRLALQPALAGIKHCNRLEQVLARAEWQIPGAIDGDADEGLMRSTDGDVVCATAANLFVLHGERWRTPPVDRCGVAGVCRQWLFDRFEIEQAPLSVADVETADAIVLTNAVRGILPVAQLGSLRWAAHPRVAEWRRCLAEANPAFAEPCADPSNPPEMP</sequence>
<dbReference type="PANTHER" id="PTHR42743:SF2">
    <property type="entry name" value="AMINODEOXYCHORISMATE LYASE"/>
    <property type="match status" value="1"/>
</dbReference>
<evidence type="ECO:0000256" key="1">
    <source>
        <dbReference type="ARBA" id="ARBA00001933"/>
    </source>
</evidence>
<dbReference type="EC" id="4.1.3.38" evidence="8 10"/>
<protein>
    <recommendedName>
        <fullName evidence="8 10">Aminodeoxychorismate lyase</fullName>
        <ecNumber evidence="8 10">4.1.3.38</ecNumber>
    </recommendedName>
</protein>
<evidence type="ECO:0000256" key="8">
    <source>
        <dbReference type="ARBA" id="ARBA00035676"/>
    </source>
</evidence>
<keyword evidence="12" id="KW-1185">Reference proteome</keyword>
<evidence type="ECO:0000256" key="10">
    <source>
        <dbReference type="NCBIfam" id="TIGR03461"/>
    </source>
</evidence>
<dbReference type="InterPro" id="IPR043132">
    <property type="entry name" value="BCAT-like_C"/>
</dbReference>
<evidence type="ECO:0000256" key="3">
    <source>
        <dbReference type="ARBA" id="ARBA00011738"/>
    </source>
</evidence>
<comment type="subunit">
    <text evidence="3">Homodimer.</text>
</comment>
<comment type="pathway">
    <text evidence="7">Cofactor biosynthesis; tetrahydrofolate biosynthesis; 4-aminobenzoate from chorismate: step 2/2.</text>
</comment>
<dbReference type="GO" id="GO:0008696">
    <property type="term" value="F:4-amino-4-deoxychorismate lyase activity"/>
    <property type="evidence" value="ECO:0007669"/>
    <property type="project" value="UniProtKB-EC"/>
</dbReference>
<evidence type="ECO:0000313" key="12">
    <source>
        <dbReference type="Proteomes" id="UP001355056"/>
    </source>
</evidence>
<keyword evidence="6 11" id="KW-0456">Lyase</keyword>
<evidence type="ECO:0000256" key="9">
    <source>
        <dbReference type="ARBA" id="ARBA00049529"/>
    </source>
</evidence>
<keyword evidence="5" id="KW-0289">Folate biosynthesis</keyword>
<gene>
    <name evidence="11" type="primary">pabC</name>
    <name evidence="11" type="ORF">SNE34_04620</name>
</gene>
<reference evidence="11 12" key="1">
    <citation type="journal article" date="2016" name="Int. J. Syst. Evol. Microbiol.">
        <title>Lysobacter erysipheiresistens sp. nov., an antagonist of powdery mildew, isolated from tobacco-cultivated soil.</title>
        <authorList>
            <person name="Xie B."/>
            <person name="Li T."/>
            <person name="Lin X."/>
            <person name="Wang C.J."/>
            <person name="Chen Y.J."/>
            <person name="Liu W.J."/>
            <person name="Zhao Z.W."/>
        </authorList>
    </citation>
    <scope>NUCLEOTIDE SEQUENCE [LARGE SCALE GENOMIC DNA]</scope>
    <source>
        <strain evidence="11 12">RS-LYSO-3</strain>
    </source>
</reference>
<evidence type="ECO:0000256" key="5">
    <source>
        <dbReference type="ARBA" id="ARBA00022909"/>
    </source>
</evidence>
<dbReference type="Proteomes" id="UP001355056">
    <property type="component" value="Unassembled WGS sequence"/>
</dbReference>
<dbReference type="Pfam" id="PF01063">
    <property type="entry name" value="Aminotran_4"/>
    <property type="match status" value="1"/>
</dbReference>
<dbReference type="InterPro" id="IPR050571">
    <property type="entry name" value="Class-IV_PLP-Dep_Aminotrnsfr"/>
</dbReference>
<dbReference type="CDD" id="cd01559">
    <property type="entry name" value="ADCL_like"/>
    <property type="match status" value="1"/>
</dbReference>
<dbReference type="PANTHER" id="PTHR42743">
    <property type="entry name" value="AMINO-ACID AMINOTRANSFERASE"/>
    <property type="match status" value="1"/>
</dbReference>
<dbReference type="Gene3D" id="3.30.470.10">
    <property type="match status" value="1"/>
</dbReference>
<dbReference type="EMBL" id="JAXGFP010000002">
    <property type="protein sequence ID" value="MEG3183296.1"/>
    <property type="molecule type" value="Genomic_DNA"/>
</dbReference>
<evidence type="ECO:0000256" key="6">
    <source>
        <dbReference type="ARBA" id="ARBA00023239"/>
    </source>
</evidence>
<dbReference type="InterPro" id="IPR017824">
    <property type="entry name" value="Aminodeoxychorismate_lyase_IV"/>
</dbReference>
<dbReference type="RefSeq" id="WP_332615147.1">
    <property type="nucleotide sequence ID" value="NZ_JAXGFP010000002.1"/>
</dbReference>
<comment type="cofactor">
    <cofactor evidence="1">
        <name>pyridoxal 5'-phosphate</name>
        <dbReference type="ChEBI" id="CHEBI:597326"/>
    </cofactor>
</comment>
<dbReference type="InterPro" id="IPR043131">
    <property type="entry name" value="BCAT-like_N"/>
</dbReference>
<comment type="catalytic activity">
    <reaction evidence="9">
        <text>4-amino-4-deoxychorismate = 4-aminobenzoate + pyruvate + H(+)</text>
        <dbReference type="Rhea" id="RHEA:16201"/>
        <dbReference type="ChEBI" id="CHEBI:15361"/>
        <dbReference type="ChEBI" id="CHEBI:15378"/>
        <dbReference type="ChEBI" id="CHEBI:17836"/>
        <dbReference type="ChEBI" id="CHEBI:58406"/>
        <dbReference type="EC" id="4.1.3.38"/>
    </reaction>
</comment>
<comment type="similarity">
    <text evidence="2">Belongs to the class-IV pyridoxal-phosphate-dependent aminotransferase family.</text>
</comment>
<comment type="caution">
    <text evidence="11">The sequence shown here is derived from an EMBL/GenBank/DDBJ whole genome shotgun (WGS) entry which is preliminary data.</text>
</comment>
<evidence type="ECO:0000256" key="2">
    <source>
        <dbReference type="ARBA" id="ARBA00009320"/>
    </source>
</evidence>